<dbReference type="PATRIC" id="fig|1069083.5.peg.403"/>
<gene>
    <name evidence="2" type="ORF">J422_02055</name>
</gene>
<evidence type="ECO:0000313" key="3">
    <source>
        <dbReference type="Proteomes" id="UP000053695"/>
    </source>
</evidence>
<dbReference type="Pfam" id="PF01256">
    <property type="entry name" value="Carb_kinase"/>
    <property type="match status" value="1"/>
</dbReference>
<dbReference type="STRING" id="1069083.GCA_000371805_00256"/>
<sequence length="277" mass="30407">MIIAGTIPIEGLELIKGKPILKGNKIIINNKEFPISMGTCALIGAVLKTLEYFDENNIHVITAGDIGKGDGSLKIYDALKEVDDDLLIIHYIKPKISYIKEIDFSPKIIADAGGMYAAKAANIGDKFHLFLPDVGELAFLADEKASHPAYVRGFISEVDNKEVPELIRRAYGKSKMPKYMVVKGEKDYIVEDGNIAEIIDSPKIEAMECIGGTGDTLTGIISSLINCGYKTKDACVLGCKINRILGEISNVKPNTQINELIYNIPKVLKFILNKELF</sequence>
<accession>N6UW62</accession>
<name>N6UW62_9EURY</name>
<keyword evidence="2" id="KW-0808">Transferase</keyword>
<keyword evidence="2" id="KW-0418">Kinase</keyword>
<dbReference type="SUPFAM" id="SSF53613">
    <property type="entry name" value="Ribokinase-like"/>
    <property type="match status" value="1"/>
</dbReference>
<evidence type="ECO:0000259" key="1">
    <source>
        <dbReference type="Pfam" id="PF01256"/>
    </source>
</evidence>
<dbReference type="InterPro" id="IPR000631">
    <property type="entry name" value="CARKD"/>
</dbReference>
<dbReference type="OrthoDB" id="15148at2157"/>
<dbReference type="Gene3D" id="3.40.1190.20">
    <property type="match status" value="1"/>
</dbReference>
<dbReference type="RefSeq" id="WP_004590195.1">
    <property type="nucleotide sequence ID" value="NZ_APMM01000013.1"/>
</dbReference>
<dbReference type="Proteomes" id="UP000053695">
    <property type="component" value="Unassembled WGS sequence"/>
</dbReference>
<keyword evidence="3" id="KW-1185">Reference proteome</keyword>
<dbReference type="EMBL" id="APMM01000013">
    <property type="protein sequence ID" value="ENN96554.1"/>
    <property type="molecule type" value="Genomic_DNA"/>
</dbReference>
<reference evidence="2 3" key="1">
    <citation type="journal article" date="2013" name="Genome Announc.">
        <title>Draft Genome Sequence of a Highly Flagellated, Fast-Swimming Archaeon, Methanocaldococcus villosus Strain KIN24-T80 (DSM 22612).</title>
        <authorList>
            <person name="Thennarasu S."/>
            <person name="Polireddy D."/>
            <person name="Antony A."/>
            <person name="Yada M.R."/>
            <person name="Algarawi S."/>
            <person name="Sivakumar N."/>
        </authorList>
    </citation>
    <scope>NUCLEOTIDE SEQUENCE [LARGE SCALE GENOMIC DNA]</scope>
    <source>
        <strain evidence="2 3">KIN24-T80</strain>
    </source>
</reference>
<dbReference type="GO" id="GO:0016836">
    <property type="term" value="F:hydro-lyase activity"/>
    <property type="evidence" value="ECO:0007669"/>
    <property type="project" value="InterPro"/>
</dbReference>
<organism evidence="2 3">
    <name type="scientific">Methanocaldococcus villosus KIN24-T80</name>
    <dbReference type="NCBI Taxonomy" id="1069083"/>
    <lineage>
        <taxon>Archaea</taxon>
        <taxon>Methanobacteriati</taxon>
        <taxon>Methanobacteriota</taxon>
        <taxon>Methanomada group</taxon>
        <taxon>Methanococci</taxon>
        <taxon>Methanococcales</taxon>
        <taxon>Methanocaldococcaceae</taxon>
        <taxon>Methanocaldococcus</taxon>
    </lineage>
</organism>
<dbReference type="AlphaFoldDB" id="N6UW62"/>
<proteinExistence type="predicted"/>
<dbReference type="GO" id="GO:0016301">
    <property type="term" value="F:kinase activity"/>
    <property type="evidence" value="ECO:0007669"/>
    <property type="project" value="UniProtKB-KW"/>
</dbReference>
<evidence type="ECO:0000313" key="2">
    <source>
        <dbReference type="EMBL" id="ENN96554.1"/>
    </source>
</evidence>
<comment type="caution">
    <text evidence="2">The sequence shown here is derived from an EMBL/GenBank/DDBJ whole genome shotgun (WGS) entry which is preliminary data.</text>
</comment>
<protein>
    <submittedName>
        <fullName evidence="2">Carbohydrate kinase-like protein</fullName>
    </submittedName>
</protein>
<dbReference type="InterPro" id="IPR029056">
    <property type="entry name" value="Ribokinase-like"/>
</dbReference>
<feature type="domain" description="YjeF C-terminal" evidence="1">
    <location>
        <begin position="106"/>
        <end position="247"/>
    </location>
</feature>